<comment type="caution">
    <text evidence="1">The sequence shown here is derived from an EMBL/GenBank/DDBJ whole genome shotgun (WGS) entry which is preliminary data.</text>
</comment>
<accession>A0A852V4M7</accession>
<dbReference type="AlphaFoldDB" id="A0A852V4M7"/>
<reference evidence="1 2" key="1">
    <citation type="submission" date="2020-07" db="EMBL/GenBank/DDBJ databases">
        <title>Sequencing the genomes of 1000 actinobacteria strains.</title>
        <authorList>
            <person name="Klenk H.-P."/>
        </authorList>
    </citation>
    <scope>NUCLEOTIDE SEQUENCE [LARGE SCALE GENOMIC DNA]</scope>
    <source>
        <strain evidence="1 2">DSM 45763</strain>
    </source>
</reference>
<protein>
    <submittedName>
        <fullName evidence="1">Uncharacterized protein</fullName>
    </submittedName>
</protein>
<keyword evidence="2" id="KW-1185">Reference proteome</keyword>
<sequence>MSLHYARMVIELSSHKGAMLSSIALIPEPHLAATLR</sequence>
<dbReference type="EMBL" id="JACCCO010000004">
    <property type="protein sequence ID" value="NYF44682.1"/>
    <property type="molecule type" value="Genomic_DNA"/>
</dbReference>
<gene>
    <name evidence="1" type="ORF">HDA43_006924</name>
</gene>
<dbReference type="Proteomes" id="UP000576393">
    <property type="component" value="Unassembled WGS sequence"/>
</dbReference>
<name>A0A852V4M7_9ACTN</name>
<evidence type="ECO:0000313" key="2">
    <source>
        <dbReference type="Proteomes" id="UP000576393"/>
    </source>
</evidence>
<proteinExistence type="predicted"/>
<organism evidence="1 2">
    <name type="scientific">Streptosporangium sandarakinum</name>
    <dbReference type="NCBI Taxonomy" id="1260955"/>
    <lineage>
        <taxon>Bacteria</taxon>
        <taxon>Bacillati</taxon>
        <taxon>Actinomycetota</taxon>
        <taxon>Actinomycetes</taxon>
        <taxon>Streptosporangiales</taxon>
        <taxon>Streptosporangiaceae</taxon>
        <taxon>Streptosporangium</taxon>
    </lineage>
</organism>
<evidence type="ECO:0000313" key="1">
    <source>
        <dbReference type="EMBL" id="NYF44682.1"/>
    </source>
</evidence>